<gene>
    <name evidence="2" type="ORF">FEAC_14400</name>
</gene>
<evidence type="ECO:0000259" key="1">
    <source>
        <dbReference type="Pfam" id="PF07993"/>
    </source>
</evidence>
<dbReference type="InterPro" id="IPR023214">
    <property type="entry name" value="HAD_sf"/>
</dbReference>
<dbReference type="SUPFAM" id="SSF51735">
    <property type="entry name" value="NAD(P)-binding Rossmann-fold domains"/>
    <property type="match status" value="1"/>
</dbReference>
<name>A0A0D8FU45_9ACTN</name>
<dbReference type="RefSeq" id="WP_035389728.1">
    <property type="nucleotide sequence ID" value="NZ_JQKF01000015.1"/>
</dbReference>
<dbReference type="GO" id="GO:0080019">
    <property type="term" value="F:alcohol-forming very long-chain fatty acyl-CoA reductase activity"/>
    <property type="evidence" value="ECO:0007669"/>
    <property type="project" value="InterPro"/>
</dbReference>
<dbReference type="InterPro" id="IPR013120">
    <property type="entry name" value="FAR_NAD-bd"/>
</dbReference>
<dbReference type="Proteomes" id="UP000032336">
    <property type="component" value="Unassembled WGS sequence"/>
</dbReference>
<dbReference type="Pfam" id="PF12710">
    <property type="entry name" value="HAD"/>
    <property type="match status" value="1"/>
</dbReference>
<dbReference type="AlphaFoldDB" id="A0A0D8FU45"/>
<dbReference type="PANTHER" id="PTHR11011:SF45">
    <property type="entry name" value="FATTY ACYL-COA REDUCTASE CG8306-RELATED"/>
    <property type="match status" value="1"/>
</dbReference>
<dbReference type="GO" id="GO:0035336">
    <property type="term" value="P:long-chain fatty-acyl-CoA metabolic process"/>
    <property type="evidence" value="ECO:0007669"/>
    <property type="project" value="TreeGrafter"/>
</dbReference>
<dbReference type="InterPro" id="IPR036412">
    <property type="entry name" value="HAD-like_sf"/>
</dbReference>
<feature type="domain" description="Thioester reductase (TE)" evidence="1">
    <location>
        <begin position="13"/>
        <end position="344"/>
    </location>
</feature>
<evidence type="ECO:0000313" key="2">
    <source>
        <dbReference type="EMBL" id="KJE76793.1"/>
    </source>
</evidence>
<comment type="caution">
    <text evidence="2">The sequence shown here is derived from an EMBL/GenBank/DDBJ whole genome shotgun (WGS) entry which is preliminary data.</text>
</comment>
<sequence length="774" mass="85351">MLESALSGKTIFVTGATGFLGTALVETVLRALPETKLVLLIRPGRAITAEGRAEKDLFRNNCFDRLRDQWGSQRFRDEIANRVSIAKGDVGTDGLGLDEEGQRLLANSDIVVHSAATVSFDAMFDQAIEINLLGPTRVMHAYQQARSNLEDKGHFVSVSTAYVAGSRKGDAPELSLTEQPHYPDIPWQQEVNAARAQRTSTEASSREPDTLAELRSIALAELGAAGVALLSEKIERLRAEWVKDEMVAKGRARAQSLGWPDAYAMTKALGERLLESEHGQVPLSIVRPSIIESALRDPFPGWIRGFRMAEPIIISFARGLLKDFPGVPEGVVDVIPVDLVVGAILTAAAHPPESVKHYHSASGSVNPLKYRQLVGFIRKYFSENPLYDEIGQAIAIPEWTYPARGQVETTLRRSKRLVDTSTKIISKLPLRSNFVEYQDQLAETQQGLERASSYVELYGAYAECEAIYLADNLLELASELDDAERATIAMDPRLIDWESFVLTTHLPSVVEHARARTRPKSSAPKRTSREDRLRASLLTGHRMAAFDLENTILAANVVDSFSWLATASVEGGQRLAIAASLLAEAPQLLALDNHDRSDFLRYFYRRYRGAELEELERKAPEFLTGYLLRKSFPLGLARVRAHRRAGHFTVCITGALSFAVAPMAPLFDQMISLEMTTDDNGRLTGEVPGALPIGEARGDLLRKLAKSHGFEIEETIAYADSTSDLPMLEAAGAAVAVNPDTKLRQLARRRGWLIEEWSRAKGYGNIFLPIGGQL</sequence>
<dbReference type="Gene3D" id="3.40.50.1000">
    <property type="entry name" value="HAD superfamily/HAD-like"/>
    <property type="match status" value="1"/>
</dbReference>
<dbReference type="eggNOG" id="COG0560">
    <property type="taxonomic scope" value="Bacteria"/>
</dbReference>
<organism evidence="2 3">
    <name type="scientific">Ferrimicrobium acidiphilum DSM 19497</name>
    <dbReference type="NCBI Taxonomy" id="1121877"/>
    <lineage>
        <taxon>Bacteria</taxon>
        <taxon>Bacillati</taxon>
        <taxon>Actinomycetota</taxon>
        <taxon>Acidimicrobiia</taxon>
        <taxon>Acidimicrobiales</taxon>
        <taxon>Acidimicrobiaceae</taxon>
        <taxon>Ferrimicrobium</taxon>
    </lineage>
</organism>
<proteinExistence type="predicted"/>
<reference evidence="2 3" key="1">
    <citation type="submission" date="2015-01" db="EMBL/GenBank/DDBJ databases">
        <title>Draft genome of the acidophilic iron oxidizer Ferrimicrobium acidiphilum strain T23.</title>
        <authorList>
            <person name="Poehlein A."/>
            <person name="Eisen S."/>
            <person name="Schloemann M."/>
            <person name="Johnson B.D."/>
            <person name="Daniel R."/>
            <person name="Muehling M."/>
        </authorList>
    </citation>
    <scope>NUCLEOTIDE SEQUENCE [LARGE SCALE GENOMIC DNA]</scope>
    <source>
        <strain evidence="2 3">T23</strain>
    </source>
</reference>
<dbReference type="GO" id="GO:0010345">
    <property type="term" value="P:suberin biosynthetic process"/>
    <property type="evidence" value="ECO:0007669"/>
    <property type="project" value="TreeGrafter"/>
</dbReference>
<protein>
    <submittedName>
        <fullName evidence="2">Short chain dehydrogenase</fullName>
    </submittedName>
</protein>
<dbReference type="SUPFAM" id="SSF56784">
    <property type="entry name" value="HAD-like"/>
    <property type="match status" value="1"/>
</dbReference>
<dbReference type="Gene3D" id="3.40.50.720">
    <property type="entry name" value="NAD(P)-binding Rossmann-like Domain"/>
    <property type="match status" value="1"/>
</dbReference>
<dbReference type="eggNOG" id="COG3320">
    <property type="taxonomic scope" value="Bacteria"/>
</dbReference>
<dbReference type="CDD" id="cd05236">
    <property type="entry name" value="FAR-N_SDR_e"/>
    <property type="match status" value="1"/>
</dbReference>
<dbReference type="PANTHER" id="PTHR11011">
    <property type="entry name" value="MALE STERILITY PROTEIN 2-RELATED"/>
    <property type="match status" value="1"/>
</dbReference>
<dbReference type="InterPro" id="IPR036291">
    <property type="entry name" value="NAD(P)-bd_dom_sf"/>
</dbReference>
<dbReference type="GeneID" id="78372634"/>
<dbReference type="NCBIfam" id="TIGR01488">
    <property type="entry name" value="HAD-SF-IB"/>
    <property type="match status" value="1"/>
</dbReference>
<dbReference type="Pfam" id="PF07993">
    <property type="entry name" value="NAD_binding_4"/>
    <property type="match status" value="1"/>
</dbReference>
<dbReference type="EMBL" id="JXUW01000011">
    <property type="protein sequence ID" value="KJE76793.1"/>
    <property type="molecule type" value="Genomic_DNA"/>
</dbReference>
<keyword evidence="3" id="KW-1185">Reference proteome</keyword>
<dbReference type="STRING" id="1121877.FEAC_14400"/>
<evidence type="ECO:0000313" key="3">
    <source>
        <dbReference type="Proteomes" id="UP000032336"/>
    </source>
</evidence>
<dbReference type="InterPro" id="IPR026055">
    <property type="entry name" value="FAR"/>
</dbReference>
<accession>A0A0D8FU45</accession>
<dbReference type="PATRIC" id="fig|1121877.4.peg.1582"/>
<dbReference type="OrthoDB" id="25607at2"/>
<dbReference type="Gene3D" id="1.20.1440.100">
    <property type="entry name" value="SG protein - dephosphorylation function"/>
    <property type="match status" value="1"/>
</dbReference>